<gene>
    <name evidence="3" type="ORF">GCM10022276_00390</name>
</gene>
<dbReference type="RefSeq" id="WP_344697678.1">
    <property type="nucleotide sequence ID" value="NZ_BAABBM010000001.1"/>
</dbReference>
<name>A0ABP7KT19_9SPHN</name>
<reference evidence="4" key="1">
    <citation type="journal article" date="2019" name="Int. J. Syst. Evol. Microbiol.">
        <title>The Global Catalogue of Microorganisms (GCM) 10K type strain sequencing project: providing services to taxonomists for standard genome sequencing and annotation.</title>
        <authorList>
            <consortium name="The Broad Institute Genomics Platform"/>
            <consortium name="The Broad Institute Genome Sequencing Center for Infectious Disease"/>
            <person name="Wu L."/>
            <person name="Ma J."/>
        </authorList>
    </citation>
    <scope>NUCLEOTIDE SEQUENCE [LARGE SCALE GENOMIC DNA]</scope>
    <source>
        <strain evidence="4">JCM 17543</strain>
    </source>
</reference>
<evidence type="ECO:0000256" key="1">
    <source>
        <dbReference type="SAM" id="MobiDB-lite"/>
    </source>
</evidence>
<dbReference type="Proteomes" id="UP001500827">
    <property type="component" value="Unassembled WGS sequence"/>
</dbReference>
<organism evidence="3 4">
    <name type="scientific">Sphingomonas limnosediminicola</name>
    <dbReference type="NCBI Taxonomy" id="940133"/>
    <lineage>
        <taxon>Bacteria</taxon>
        <taxon>Pseudomonadati</taxon>
        <taxon>Pseudomonadota</taxon>
        <taxon>Alphaproteobacteria</taxon>
        <taxon>Sphingomonadales</taxon>
        <taxon>Sphingomonadaceae</taxon>
        <taxon>Sphingomonas</taxon>
    </lineage>
</organism>
<feature type="region of interest" description="Disordered" evidence="1">
    <location>
        <begin position="68"/>
        <end position="90"/>
    </location>
</feature>
<accession>A0ABP7KT19</accession>
<evidence type="ECO:0000313" key="4">
    <source>
        <dbReference type="Proteomes" id="UP001500827"/>
    </source>
</evidence>
<evidence type="ECO:0000313" key="3">
    <source>
        <dbReference type="EMBL" id="GAA3885443.1"/>
    </source>
</evidence>
<keyword evidence="2" id="KW-0472">Membrane</keyword>
<feature type="transmembrane region" description="Helical" evidence="2">
    <location>
        <begin position="12"/>
        <end position="29"/>
    </location>
</feature>
<keyword evidence="2" id="KW-1133">Transmembrane helix</keyword>
<keyword evidence="4" id="KW-1185">Reference proteome</keyword>
<dbReference type="EMBL" id="BAABBM010000001">
    <property type="protein sequence ID" value="GAA3885443.1"/>
    <property type="molecule type" value="Genomic_DNA"/>
</dbReference>
<protein>
    <submittedName>
        <fullName evidence="3">Uncharacterized protein</fullName>
    </submittedName>
</protein>
<comment type="caution">
    <text evidence="3">The sequence shown here is derived from an EMBL/GenBank/DDBJ whole genome shotgun (WGS) entry which is preliminary data.</text>
</comment>
<proteinExistence type="predicted"/>
<sequence>MSVTTDPNVWIIYGLVFLLGLLVGVFLTTGGRRKWKARYDGEVERRRELEKAHAEREKDWTAQEREWRERDSLRGAAVRSGRDPVDDRPL</sequence>
<keyword evidence="2" id="KW-0812">Transmembrane</keyword>
<evidence type="ECO:0000256" key="2">
    <source>
        <dbReference type="SAM" id="Phobius"/>
    </source>
</evidence>
<feature type="compositionally biased region" description="Basic and acidic residues" evidence="1">
    <location>
        <begin position="80"/>
        <end position="90"/>
    </location>
</feature>